<proteinExistence type="predicted"/>
<reference evidence="2" key="1">
    <citation type="submission" date="2016-01" db="EMBL/GenBank/DDBJ databases">
        <authorList>
            <person name="Peeters C."/>
        </authorList>
    </citation>
    <scope>NUCLEOTIDE SEQUENCE [LARGE SCALE GENOMIC DNA]</scope>
    <source>
        <strain evidence="2">LMG 29325</strain>
    </source>
</reference>
<dbReference type="RefSeq" id="WP_143756783.1">
    <property type="nucleotide sequence ID" value="NZ_FCOJ02000028.1"/>
</dbReference>
<evidence type="ECO:0000313" key="2">
    <source>
        <dbReference type="EMBL" id="SAK68361.1"/>
    </source>
</evidence>
<feature type="region of interest" description="Disordered" evidence="1">
    <location>
        <begin position="302"/>
        <end position="321"/>
    </location>
</feature>
<dbReference type="STRING" id="1777143.AWB82_03974"/>
<sequence>MSFPEWGYSYNALYVPLMEGWHCALMPAREVQEVDRSWLLPFEERKQKRKEQKERIEQDRQDFDRLFRVRIDRRSARSHSDFRAYVDFIVRMLRVSSWDMPVDGDGVAGVLRRAAREGQLVPVIARNWHGGQRVFRHYAPQRWPTTGGGAQATSEVLTWREFAALRKANGETGFGVHLLDSDVRAVSNLASGASGAGGSGFDWMSVIEAAGGALAGTVLGGADASSNSTLRNFENSGNAGSLLGDAQPFEYEPDMVGEDTFDLAGLPFDGDPGWIESGPKQKKQWRMYGADGTPVVDIDFDDHHGQPNPHAHNWEGKGGDHGWPVSIFPR</sequence>
<evidence type="ECO:0000313" key="3">
    <source>
        <dbReference type="Proteomes" id="UP000054596"/>
    </source>
</evidence>
<accession>A0A158BE71</accession>
<name>A0A158BE71_9BURK</name>
<protein>
    <submittedName>
        <fullName evidence="2">Uncharacterized protein</fullName>
    </submittedName>
</protein>
<dbReference type="Proteomes" id="UP000054596">
    <property type="component" value="Unassembled WGS sequence"/>
</dbReference>
<evidence type="ECO:0000256" key="1">
    <source>
        <dbReference type="SAM" id="MobiDB-lite"/>
    </source>
</evidence>
<keyword evidence="3" id="KW-1185">Reference proteome</keyword>
<gene>
    <name evidence="2" type="ORF">AWB82_03974</name>
</gene>
<dbReference type="EMBL" id="FCOJ02000028">
    <property type="protein sequence ID" value="SAK68361.1"/>
    <property type="molecule type" value="Genomic_DNA"/>
</dbReference>
<dbReference type="AlphaFoldDB" id="A0A158BE71"/>
<comment type="caution">
    <text evidence="2">The sequence shown here is derived from an EMBL/GenBank/DDBJ whole genome shotgun (WGS) entry which is preliminary data.</text>
</comment>
<dbReference type="OrthoDB" id="9115117at2"/>
<organism evidence="2 3">
    <name type="scientific">Caballeronia glebae</name>
    <dbReference type="NCBI Taxonomy" id="1777143"/>
    <lineage>
        <taxon>Bacteria</taxon>
        <taxon>Pseudomonadati</taxon>
        <taxon>Pseudomonadota</taxon>
        <taxon>Betaproteobacteria</taxon>
        <taxon>Burkholderiales</taxon>
        <taxon>Burkholderiaceae</taxon>
        <taxon>Caballeronia</taxon>
    </lineage>
</organism>